<protein>
    <submittedName>
        <fullName evidence="1">Uncharacterized protein</fullName>
    </submittedName>
</protein>
<name>A0ACC6UYQ7_9CREN</name>
<sequence length="178" mass="20611">MERLPQPCEELVRAVVLYAKAPKEVEEYGKVLRDALDYGYAHGAASFTRIKAAVYREQRGLRRGLPSHYTACWDAATRLKSFMKLKQMGLAYTDRPEIKSATVHLDDHLWRFFARRGSNSHEEGPRIYKTVHQAVLALFQRRLEAGHRGWVQAFAEARCYVEDFRGRPVANRTWSLRS</sequence>
<comment type="caution">
    <text evidence="1">The sequence shown here is derived from an EMBL/GenBank/DDBJ whole genome shotgun (WGS) entry which is preliminary data.</text>
</comment>
<reference evidence="1" key="1">
    <citation type="submission" date="2024-07" db="EMBL/GenBank/DDBJ databases">
        <title>Metagenome and Metagenome-Assembled Genomes of Archaea from a hot spring from the geothermal field of Los Azufres, Mexico.</title>
        <authorList>
            <person name="Marin-Paredes R."/>
            <person name="Martinez-Romero E."/>
            <person name="Servin-Garciduenas L.E."/>
        </authorList>
    </citation>
    <scope>NUCLEOTIDE SEQUENCE</scope>
</reference>
<evidence type="ECO:0000313" key="2">
    <source>
        <dbReference type="Proteomes" id="UP000033636"/>
    </source>
</evidence>
<dbReference type="EMBL" id="JZWT02000001">
    <property type="protein sequence ID" value="MFB6489634.1"/>
    <property type="molecule type" value="Genomic_DNA"/>
</dbReference>
<accession>A0ACC6UYQ7</accession>
<evidence type="ECO:0000313" key="1">
    <source>
        <dbReference type="EMBL" id="MFB6489634.1"/>
    </source>
</evidence>
<proteinExistence type="predicted"/>
<gene>
    <name evidence="1" type="ORF">TU35_000015</name>
</gene>
<organism evidence="1 2">
    <name type="scientific">Thermoproteus sp. AZ2</name>
    <dbReference type="NCBI Taxonomy" id="1609232"/>
    <lineage>
        <taxon>Archaea</taxon>
        <taxon>Thermoproteota</taxon>
        <taxon>Thermoprotei</taxon>
        <taxon>Thermoproteales</taxon>
        <taxon>Thermoproteaceae</taxon>
        <taxon>Thermoproteus</taxon>
    </lineage>
</organism>
<dbReference type="Proteomes" id="UP000033636">
    <property type="component" value="Unassembled WGS sequence"/>
</dbReference>